<dbReference type="SMART" id="SM00369">
    <property type="entry name" value="LRR_TYP"/>
    <property type="match status" value="3"/>
</dbReference>
<sequence length="234" mass="27405">MNFLFVFFLVLMNCTRYEITSNNYNDIKMLIPKPDEVDLYDEISNKPGFLCLFEVNENEYGKEIKIIKLNNINSETENNIFPLIFCEISNIKYLILSGLTLSKLPNQFEKLKELEFLDLSVNKFKEFPQVLFSLEKLKTLYLGFNKFDMIPSEIIRMSSLETLNIQDFHCLISISQNLFKLKNLTELNLSHNFLLFGTGDSISCMTYSDDYHSAEKKSRIENNNDYTNFVSYKS</sequence>
<evidence type="ECO:0000256" key="1">
    <source>
        <dbReference type="ARBA" id="ARBA00022614"/>
    </source>
</evidence>
<dbReference type="AlphaFoldDB" id="S7W5E0"/>
<feature type="non-terminal residue" evidence="5">
    <location>
        <position position="234"/>
    </location>
</feature>
<dbReference type="Proteomes" id="UP000014978">
    <property type="component" value="Unassembled WGS sequence"/>
</dbReference>
<dbReference type="PANTHER" id="PTHR45752">
    <property type="entry name" value="LEUCINE-RICH REPEAT-CONTAINING"/>
    <property type="match status" value="1"/>
</dbReference>
<accession>S7W5E0</accession>
<dbReference type="InterPro" id="IPR050715">
    <property type="entry name" value="LRR-SigEffector_domain"/>
</dbReference>
<dbReference type="SUPFAM" id="SSF52058">
    <property type="entry name" value="L domain-like"/>
    <property type="match status" value="1"/>
</dbReference>
<dbReference type="VEuPathDB" id="MicrosporidiaDB:SLOPH_1324"/>
<protein>
    <submittedName>
        <fullName evidence="5">Leucine rich repeat protein</fullName>
    </submittedName>
</protein>
<dbReference type="STRING" id="1358809.S7W5E0"/>
<dbReference type="HOGENOM" id="CLU_1262244_0_0_1"/>
<evidence type="ECO:0000313" key="6">
    <source>
        <dbReference type="Proteomes" id="UP000014978"/>
    </source>
</evidence>
<proteinExistence type="predicted"/>
<dbReference type="Gene3D" id="3.80.10.10">
    <property type="entry name" value="Ribonuclease Inhibitor"/>
    <property type="match status" value="1"/>
</dbReference>
<dbReference type="PANTHER" id="PTHR45752:SF187">
    <property type="entry name" value="LEUCINE-RICH REPEAT AND IQ DOMAIN-CONTAINING PROTEIN 4"/>
    <property type="match status" value="1"/>
</dbReference>
<dbReference type="InterPro" id="IPR055414">
    <property type="entry name" value="LRR_R13L4/SHOC2-like"/>
</dbReference>
<dbReference type="InParanoid" id="S7W5E0"/>
<gene>
    <name evidence="5" type="ORF">SLOPH_1324</name>
</gene>
<evidence type="ECO:0000256" key="3">
    <source>
        <dbReference type="SAM" id="SignalP"/>
    </source>
</evidence>
<dbReference type="OrthoDB" id="1394818at2759"/>
<dbReference type="Pfam" id="PF23598">
    <property type="entry name" value="LRR_14"/>
    <property type="match status" value="1"/>
</dbReference>
<reference evidence="6" key="1">
    <citation type="journal article" date="2013" name="PLoS Genet.">
        <title>The genome of Spraguea lophii and the basis of host-microsporidian interactions.</title>
        <authorList>
            <person name="Campbell S.E."/>
            <person name="Williams T.A."/>
            <person name="Yousuf A."/>
            <person name="Soanes D.M."/>
            <person name="Paszkiewicz K.H."/>
            <person name="Williams B.A.P."/>
        </authorList>
    </citation>
    <scope>NUCLEOTIDE SEQUENCE [LARGE SCALE GENOMIC DNA]</scope>
    <source>
        <strain evidence="6">42_110</strain>
    </source>
</reference>
<evidence type="ECO:0000259" key="4">
    <source>
        <dbReference type="Pfam" id="PF23598"/>
    </source>
</evidence>
<feature type="domain" description="Disease resistance R13L4/SHOC-2-like LRR" evidence="4">
    <location>
        <begin position="66"/>
        <end position="190"/>
    </location>
</feature>
<keyword evidence="1" id="KW-0433">Leucine-rich repeat</keyword>
<keyword evidence="2" id="KW-0677">Repeat</keyword>
<comment type="caution">
    <text evidence="5">The sequence shown here is derived from an EMBL/GenBank/DDBJ whole genome shotgun (WGS) entry which is preliminary data.</text>
</comment>
<keyword evidence="6" id="KW-1185">Reference proteome</keyword>
<evidence type="ECO:0000256" key="2">
    <source>
        <dbReference type="ARBA" id="ARBA00022737"/>
    </source>
</evidence>
<keyword evidence="3" id="KW-0732">Signal</keyword>
<name>S7W5E0_SPRLO</name>
<dbReference type="EMBL" id="ATCN01001108">
    <property type="protein sequence ID" value="EPR77981.1"/>
    <property type="molecule type" value="Genomic_DNA"/>
</dbReference>
<dbReference type="InterPro" id="IPR003591">
    <property type="entry name" value="Leu-rich_rpt_typical-subtyp"/>
</dbReference>
<dbReference type="InterPro" id="IPR032675">
    <property type="entry name" value="LRR_dom_sf"/>
</dbReference>
<evidence type="ECO:0000313" key="5">
    <source>
        <dbReference type="EMBL" id="EPR77981.1"/>
    </source>
</evidence>
<feature type="chain" id="PRO_5004545869" evidence="3">
    <location>
        <begin position="18"/>
        <end position="234"/>
    </location>
</feature>
<feature type="signal peptide" evidence="3">
    <location>
        <begin position="1"/>
        <end position="17"/>
    </location>
</feature>
<organism evidence="5 6">
    <name type="scientific">Spraguea lophii (strain 42_110)</name>
    <name type="common">Microsporidian parasite</name>
    <dbReference type="NCBI Taxonomy" id="1358809"/>
    <lineage>
        <taxon>Eukaryota</taxon>
        <taxon>Fungi</taxon>
        <taxon>Fungi incertae sedis</taxon>
        <taxon>Microsporidia</taxon>
        <taxon>Spragueidae</taxon>
        <taxon>Spraguea</taxon>
    </lineage>
</organism>